<feature type="domain" description="4Fe-4S ferredoxin-type" evidence="11">
    <location>
        <begin position="161"/>
        <end position="190"/>
    </location>
</feature>
<evidence type="ECO:0000256" key="1">
    <source>
        <dbReference type="ARBA" id="ARBA00022448"/>
    </source>
</evidence>
<keyword evidence="7 10" id="KW-0408">Iron</keyword>
<dbReference type="InterPro" id="IPR010207">
    <property type="entry name" value="Elect_transpt_cplx_RnfB/RsxB"/>
</dbReference>
<dbReference type="Pfam" id="PF12838">
    <property type="entry name" value="Fer4_7"/>
    <property type="match status" value="2"/>
</dbReference>
<feature type="binding site" evidence="10">
    <location>
        <position position="147"/>
    </location>
    <ligand>
        <name>[4Fe-4S] cluster</name>
        <dbReference type="ChEBI" id="CHEBI:49883"/>
        <label>2</label>
    </ligand>
</feature>
<feature type="binding site" evidence="10">
    <location>
        <position position="176"/>
    </location>
    <ligand>
        <name>[4Fe-4S] cluster</name>
        <dbReference type="ChEBI" id="CHEBI:49883"/>
        <label>3</label>
    </ligand>
</feature>
<gene>
    <name evidence="10" type="primary">rnfB</name>
    <name evidence="13" type="ORF">KQI42_18665</name>
</gene>
<dbReference type="InterPro" id="IPR017896">
    <property type="entry name" value="4Fe4S_Fe-S-bd"/>
</dbReference>
<evidence type="ECO:0000256" key="10">
    <source>
        <dbReference type="HAMAP-Rule" id="MF_00463"/>
    </source>
</evidence>
<dbReference type="EMBL" id="JAHLPM010000023">
    <property type="protein sequence ID" value="MBU5440035.1"/>
    <property type="molecule type" value="Genomic_DNA"/>
</dbReference>
<protein>
    <recommendedName>
        <fullName evidence="10">Ion-translocating oxidoreductase complex subunit B</fullName>
        <ecNumber evidence="10">7.-.-.-</ecNumber>
    </recommendedName>
    <alternativeName>
        <fullName evidence="10">Rnf electron transport complex subunit B</fullName>
    </alternativeName>
</protein>
<feature type="binding site" evidence="10">
    <location>
        <position position="52"/>
    </location>
    <ligand>
        <name>[4Fe-4S] cluster</name>
        <dbReference type="ChEBI" id="CHEBI:49883"/>
        <label>1</label>
    </ligand>
</feature>
<evidence type="ECO:0000256" key="6">
    <source>
        <dbReference type="ARBA" id="ARBA00022982"/>
    </source>
</evidence>
<proteinExistence type="inferred from homology"/>
<keyword evidence="2 10" id="KW-0004">4Fe-4S</keyword>
<feature type="binding site" evidence="10">
    <location>
        <position position="74"/>
    </location>
    <ligand>
        <name>[4Fe-4S] cluster</name>
        <dbReference type="ChEBI" id="CHEBI:49883"/>
        <label>1</label>
    </ligand>
</feature>
<dbReference type="InterPro" id="IPR007202">
    <property type="entry name" value="4Fe-4S_dom"/>
</dbReference>
<comment type="subcellular location">
    <subcellularLocation>
        <location evidence="10">Cell membrane</location>
    </subcellularLocation>
</comment>
<dbReference type="HAMAP" id="MF_00463">
    <property type="entry name" value="RsxB_RnfB"/>
    <property type="match status" value="1"/>
</dbReference>
<dbReference type="CDD" id="cd10549">
    <property type="entry name" value="MtMvhB_like"/>
    <property type="match status" value="1"/>
</dbReference>
<feature type="domain" description="4Fe-4S" evidence="12">
    <location>
        <begin position="32"/>
        <end position="91"/>
    </location>
</feature>
<evidence type="ECO:0000256" key="9">
    <source>
        <dbReference type="ARBA" id="ARBA00023136"/>
    </source>
</evidence>
<feature type="binding site" evidence="10">
    <location>
        <position position="141"/>
    </location>
    <ligand>
        <name>[4Fe-4S] cluster</name>
        <dbReference type="ChEBI" id="CHEBI:49883"/>
        <label>2</label>
    </ligand>
</feature>
<feature type="binding site" evidence="10">
    <location>
        <position position="49"/>
    </location>
    <ligand>
        <name>[4Fe-4S] cluster</name>
        <dbReference type="ChEBI" id="CHEBI:49883"/>
        <label>1</label>
    </ligand>
</feature>
<keyword evidence="5 10" id="KW-1278">Translocase</keyword>
<evidence type="ECO:0000256" key="4">
    <source>
        <dbReference type="ARBA" id="ARBA00022737"/>
    </source>
</evidence>
<dbReference type="PROSITE" id="PS51656">
    <property type="entry name" value="4FE4S"/>
    <property type="match status" value="1"/>
</dbReference>
<dbReference type="NCBIfam" id="TIGR01944">
    <property type="entry name" value="rnfB"/>
    <property type="match status" value="1"/>
</dbReference>
<evidence type="ECO:0000256" key="3">
    <source>
        <dbReference type="ARBA" id="ARBA00022723"/>
    </source>
</evidence>
<evidence type="ECO:0000313" key="14">
    <source>
        <dbReference type="Proteomes" id="UP000749471"/>
    </source>
</evidence>
<feature type="region of interest" description="Hydrophobic" evidence="10">
    <location>
        <begin position="1"/>
        <end position="26"/>
    </location>
</feature>
<sequence>MTGIIYPIIVLGGLGLLFGVSLSIASKVFAVEVDPKVEEVRSVLPGANCGACGFPGCDGLASAIATGKAPVNACSVGGKKVAGMVANIMGVNAANVARNVAVVLCQGDCEKAKEKYRYEGLKDCRAANILAGGSKACSYGCLGCGTCKEVCQFGAIEIVDGIAVIDKEKCTACKMCIGVCPKKIIDLVPYDQQVMVKCKSNDSGKEVRSQCGIGCIGCQICVKNCPVSAFTFENNLARINYDKCTNCGICAEKCPTKAIYSTLKKSIAVKQ</sequence>
<keyword evidence="14" id="KW-1185">Reference proteome</keyword>
<comment type="cofactor">
    <cofactor evidence="10">
        <name>[4Fe-4S] cluster</name>
        <dbReference type="ChEBI" id="CHEBI:49883"/>
    </cofactor>
    <text evidence="10">Binds 3 [4Fe-4S] clusters.</text>
</comment>
<keyword evidence="4 10" id="KW-0677">Repeat</keyword>
<keyword evidence="1 10" id="KW-0813">Transport</keyword>
<comment type="caution">
    <text evidence="13">The sequence shown here is derived from an EMBL/GenBank/DDBJ whole genome shotgun (WGS) entry which is preliminary data.</text>
</comment>
<feature type="domain" description="4Fe-4S ferredoxin-type" evidence="11">
    <location>
        <begin position="235"/>
        <end position="264"/>
    </location>
</feature>
<accession>A0ABS6EC60</accession>
<evidence type="ECO:0000256" key="5">
    <source>
        <dbReference type="ARBA" id="ARBA00022967"/>
    </source>
</evidence>
<feature type="domain" description="4Fe-4S ferredoxin-type" evidence="11">
    <location>
        <begin position="141"/>
        <end position="160"/>
    </location>
</feature>
<feature type="binding site" evidence="10">
    <location>
        <position position="180"/>
    </location>
    <ligand>
        <name>[4Fe-4S] cluster</name>
        <dbReference type="ChEBI" id="CHEBI:49883"/>
        <label>2</label>
    </ligand>
</feature>
<keyword evidence="6 10" id="KW-0249">Electron transport</keyword>
<keyword evidence="10" id="KW-1003">Cell membrane</keyword>
<dbReference type="PANTHER" id="PTHR43560">
    <property type="entry name" value="ION-TRANSLOCATING OXIDOREDUCTASE COMPLEX SUBUNIT B"/>
    <property type="match status" value="1"/>
</dbReference>
<feature type="binding site" evidence="10">
    <location>
        <position position="57"/>
    </location>
    <ligand>
        <name>[4Fe-4S] cluster</name>
        <dbReference type="ChEBI" id="CHEBI:49883"/>
        <label>1</label>
    </ligand>
</feature>
<feature type="binding site" evidence="10">
    <location>
        <position position="151"/>
    </location>
    <ligand>
        <name>[4Fe-4S] cluster</name>
        <dbReference type="ChEBI" id="CHEBI:49883"/>
        <label>3</label>
    </ligand>
</feature>
<keyword evidence="9 10" id="KW-0472">Membrane</keyword>
<dbReference type="InterPro" id="IPR017900">
    <property type="entry name" value="4Fe4S_Fe_S_CS"/>
</dbReference>
<dbReference type="EC" id="7.-.-.-" evidence="10"/>
<evidence type="ECO:0000259" key="11">
    <source>
        <dbReference type="PROSITE" id="PS51379"/>
    </source>
</evidence>
<comment type="subunit">
    <text evidence="10">The complex is composed of six subunits: RnfA, RnfB, RnfC, RnfD, RnfE and RnfG.</text>
</comment>
<evidence type="ECO:0000256" key="7">
    <source>
        <dbReference type="ARBA" id="ARBA00023004"/>
    </source>
</evidence>
<dbReference type="Proteomes" id="UP000749471">
    <property type="component" value="Unassembled WGS sequence"/>
</dbReference>
<dbReference type="InterPro" id="IPR050395">
    <property type="entry name" value="4Fe4S_Ferredoxin_RnfB"/>
</dbReference>
<evidence type="ECO:0000259" key="12">
    <source>
        <dbReference type="PROSITE" id="PS51656"/>
    </source>
</evidence>
<dbReference type="PROSITE" id="PS51379">
    <property type="entry name" value="4FE4S_FER_2"/>
    <property type="match status" value="4"/>
</dbReference>
<comment type="function">
    <text evidence="10">Part of a membrane-bound complex that couples electron transfer with translocation of ions across the membrane.</text>
</comment>
<keyword evidence="3 10" id="KW-0479">Metal-binding</keyword>
<reference evidence="13 14" key="1">
    <citation type="submission" date="2021-06" db="EMBL/GenBank/DDBJ databases">
        <authorList>
            <person name="Sun Q."/>
            <person name="Li D."/>
        </authorList>
    </citation>
    <scope>NUCLEOTIDE SEQUENCE [LARGE SCALE GENOMIC DNA]</scope>
    <source>
        <strain evidence="13 14">MSJ-40</strain>
    </source>
</reference>
<dbReference type="PANTHER" id="PTHR43560:SF1">
    <property type="entry name" value="ION-TRANSLOCATING OXIDOREDUCTASE COMPLEX SUBUNIT B"/>
    <property type="match status" value="1"/>
</dbReference>
<feature type="domain" description="4Fe-4S ferredoxin-type" evidence="11">
    <location>
        <begin position="204"/>
        <end position="234"/>
    </location>
</feature>
<comment type="similarity">
    <text evidence="10">Belongs to the 4Fe4S bacterial-type ferredoxin family. RnfB subfamily.</text>
</comment>
<evidence type="ECO:0000256" key="8">
    <source>
        <dbReference type="ARBA" id="ARBA00023014"/>
    </source>
</evidence>
<dbReference type="RefSeq" id="WP_216521974.1">
    <property type="nucleotide sequence ID" value="NZ_JAHLPM010000023.1"/>
</dbReference>
<keyword evidence="8 10" id="KW-0411">Iron-sulfur</keyword>
<evidence type="ECO:0000313" key="13">
    <source>
        <dbReference type="EMBL" id="MBU5440035.1"/>
    </source>
</evidence>
<feature type="binding site" evidence="10">
    <location>
        <position position="170"/>
    </location>
    <ligand>
        <name>[4Fe-4S] cluster</name>
        <dbReference type="ChEBI" id="CHEBI:49883"/>
        <label>3</label>
    </ligand>
</feature>
<dbReference type="PROSITE" id="PS00198">
    <property type="entry name" value="4FE4S_FER_1"/>
    <property type="match status" value="1"/>
</dbReference>
<organism evidence="13 14">
    <name type="scientific">Tissierella simiarum</name>
    <dbReference type="NCBI Taxonomy" id="2841534"/>
    <lineage>
        <taxon>Bacteria</taxon>
        <taxon>Bacillati</taxon>
        <taxon>Bacillota</taxon>
        <taxon>Tissierellia</taxon>
        <taxon>Tissierellales</taxon>
        <taxon>Tissierellaceae</taxon>
        <taxon>Tissierella</taxon>
    </lineage>
</organism>
<feature type="binding site" evidence="10">
    <location>
        <position position="144"/>
    </location>
    <ligand>
        <name>[4Fe-4S] cluster</name>
        <dbReference type="ChEBI" id="CHEBI:49883"/>
        <label>2</label>
    </ligand>
</feature>
<feature type="binding site" evidence="10">
    <location>
        <position position="137"/>
    </location>
    <ligand>
        <name>[4Fe-4S] cluster</name>
        <dbReference type="ChEBI" id="CHEBI:49883"/>
        <label>2</label>
    </ligand>
</feature>
<dbReference type="Pfam" id="PF04060">
    <property type="entry name" value="FeS"/>
    <property type="match status" value="1"/>
</dbReference>
<feature type="binding site" evidence="10">
    <location>
        <position position="173"/>
    </location>
    <ligand>
        <name>[4Fe-4S] cluster</name>
        <dbReference type="ChEBI" id="CHEBI:49883"/>
        <label>3</label>
    </ligand>
</feature>
<name>A0ABS6EC60_9FIRM</name>
<evidence type="ECO:0000256" key="2">
    <source>
        <dbReference type="ARBA" id="ARBA00022485"/>
    </source>
</evidence>